<name>A0AAQ4DTW7_AMBAM</name>
<gene>
    <name evidence="3" type="ORF">V5799_007320</name>
</gene>
<dbReference type="Gene3D" id="2.10.25.10">
    <property type="entry name" value="Laminin"/>
    <property type="match status" value="1"/>
</dbReference>
<feature type="region of interest" description="Disordered" evidence="1">
    <location>
        <begin position="1"/>
        <end position="48"/>
    </location>
</feature>
<protein>
    <recommendedName>
        <fullName evidence="2">TIL domain-containing protein</fullName>
    </recommendedName>
</protein>
<evidence type="ECO:0000313" key="3">
    <source>
        <dbReference type="EMBL" id="KAK8765907.1"/>
    </source>
</evidence>
<comment type="caution">
    <text evidence="3">The sequence shown here is derived from an EMBL/GenBank/DDBJ whole genome shotgun (WGS) entry which is preliminary data.</text>
</comment>
<dbReference type="AlphaFoldDB" id="A0AAQ4DTW7"/>
<reference evidence="3 4" key="1">
    <citation type="journal article" date="2023" name="Arcadia Sci">
        <title>De novo assembly of a long-read Amblyomma americanum tick genome.</title>
        <authorList>
            <person name="Chou S."/>
            <person name="Poskanzer K.E."/>
            <person name="Rollins M."/>
            <person name="Thuy-Boun P.S."/>
        </authorList>
    </citation>
    <scope>NUCLEOTIDE SEQUENCE [LARGE SCALE GENOMIC DNA]</scope>
    <source>
        <strain evidence="3">F_SG_1</strain>
        <tissue evidence="3">Salivary glands</tissue>
    </source>
</reference>
<accession>A0AAQ4DTW7</accession>
<dbReference type="Pfam" id="PF01826">
    <property type="entry name" value="TIL"/>
    <property type="match status" value="1"/>
</dbReference>
<dbReference type="SUPFAM" id="SSF57567">
    <property type="entry name" value="Serine protease inhibitors"/>
    <property type="match status" value="1"/>
</dbReference>
<dbReference type="InterPro" id="IPR002919">
    <property type="entry name" value="TIL_dom"/>
</dbReference>
<feature type="domain" description="TIL" evidence="2">
    <location>
        <begin position="50"/>
        <end position="105"/>
    </location>
</feature>
<evidence type="ECO:0000259" key="2">
    <source>
        <dbReference type="Pfam" id="PF01826"/>
    </source>
</evidence>
<proteinExistence type="predicted"/>
<dbReference type="EMBL" id="JARKHS020026888">
    <property type="protein sequence ID" value="KAK8765907.1"/>
    <property type="molecule type" value="Genomic_DNA"/>
</dbReference>
<feature type="compositionally biased region" description="Low complexity" evidence="1">
    <location>
        <begin position="14"/>
        <end position="31"/>
    </location>
</feature>
<evidence type="ECO:0000313" key="4">
    <source>
        <dbReference type="Proteomes" id="UP001321473"/>
    </source>
</evidence>
<evidence type="ECO:0000256" key="1">
    <source>
        <dbReference type="SAM" id="MobiDB-lite"/>
    </source>
</evidence>
<sequence length="108" mass="11507">MNEAQNEACFDQRATGPSPSTADASTATSSSLPQAASADDPVTTADPKACPGWEQWQDCSGDDCRELSCDSPISGLDCKDCTSGCYCGDGYFRNHQGECVNWDHCARE</sequence>
<dbReference type="CDD" id="cd19941">
    <property type="entry name" value="TIL"/>
    <property type="match status" value="1"/>
</dbReference>
<organism evidence="3 4">
    <name type="scientific">Amblyomma americanum</name>
    <name type="common">Lone star tick</name>
    <dbReference type="NCBI Taxonomy" id="6943"/>
    <lineage>
        <taxon>Eukaryota</taxon>
        <taxon>Metazoa</taxon>
        <taxon>Ecdysozoa</taxon>
        <taxon>Arthropoda</taxon>
        <taxon>Chelicerata</taxon>
        <taxon>Arachnida</taxon>
        <taxon>Acari</taxon>
        <taxon>Parasitiformes</taxon>
        <taxon>Ixodida</taxon>
        <taxon>Ixodoidea</taxon>
        <taxon>Ixodidae</taxon>
        <taxon>Amblyomminae</taxon>
        <taxon>Amblyomma</taxon>
    </lineage>
</organism>
<dbReference type="Proteomes" id="UP001321473">
    <property type="component" value="Unassembled WGS sequence"/>
</dbReference>
<dbReference type="InterPro" id="IPR036084">
    <property type="entry name" value="Ser_inhib-like_sf"/>
</dbReference>
<keyword evidence="4" id="KW-1185">Reference proteome</keyword>